<dbReference type="InterPro" id="IPR020904">
    <property type="entry name" value="Sc_DH/Rdtase_CS"/>
</dbReference>
<dbReference type="PRINTS" id="PR00080">
    <property type="entry name" value="SDRFAMILY"/>
</dbReference>
<evidence type="ECO:0000313" key="6">
    <source>
        <dbReference type="EMBL" id="KAF2026810.1"/>
    </source>
</evidence>
<evidence type="ECO:0000256" key="3">
    <source>
        <dbReference type="ARBA" id="ARBA00023002"/>
    </source>
</evidence>
<dbReference type="SMART" id="SM00822">
    <property type="entry name" value="PKS_KR"/>
    <property type="match status" value="1"/>
</dbReference>
<dbReference type="FunFam" id="3.40.50.720:FF:000374">
    <property type="entry name" value="3-oxoacyl-(Acyl-carrier-protein) reductase"/>
    <property type="match status" value="1"/>
</dbReference>
<dbReference type="InterPro" id="IPR057326">
    <property type="entry name" value="KR_dom"/>
</dbReference>
<comment type="caution">
    <text evidence="6">The sequence shown here is derived from an EMBL/GenBank/DDBJ whole genome shotgun (WGS) entry which is preliminary data.</text>
</comment>
<dbReference type="Pfam" id="PF13561">
    <property type="entry name" value="adh_short_C2"/>
    <property type="match status" value="1"/>
</dbReference>
<dbReference type="PANTHER" id="PTHR48107">
    <property type="entry name" value="NADPH-DEPENDENT ALDEHYDE REDUCTASE-LIKE PROTEIN, CHLOROPLASTIC-RELATED"/>
    <property type="match status" value="1"/>
</dbReference>
<keyword evidence="4" id="KW-1133">Transmembrane helix</keyword>
<dbReference type="AlphaFoldDB" id="A0A9P4H476"/>
<keyword evidence="3" id="KW-0560">Oxidoreductase</keyword>
<accession>A0A9P4H476</accession>
<feature type="domain" description="Ketoreductase" evidence="5">
    <location>
        <begin position="100"/>
        <end position="285"/>
    </location>
</feature>
<dbReference type="Proteomes" id="UP000799777">
    <property type="component" value="Unassembled WGS sequence"/>
</dbReference>
<protein>
    <submittedName>
        <fullName evidence="6">NAD(P)-binding protein</fullName>
    </submittedName>
</protein>
<name>A0A9P4H476_9PLEO</name>
<keyword evidence="4" id="KW-0472">Membrane</keyword>
<keyword evidence="7" id="KW-1185">Reference proteome</keyword>
<dbReference type="GO" id="GO:0016614">
    <property type="term" value="F:oxidoreductase activity, acting on CH-OH group of donors"/>
    <property type="evidence" value="ECO:0007669"/>
    <property type="project" value="UniProtKB-ARBA"/>
</dbReference>
<feature type="transmembrane region" description="Helical" evidence="4">
    <location>
        <begin position="25"/>
        <end position="46"/>
    </location>
</feature>
<dbReference type="EMBL" id="ML978236">
    <property type="protein sequence ID" value="KAF2026810.1"/>
    <property type="molecule type" value="Genomic_DNA"/>
</dbReference>
<dbReference type="PANTHER" id="PTHR48107:SF7">
    <property type="entry name" value="RE15974P"/>
    <property type="match status" value="1"/>
</dbReference>
<gene>
    <name evidence="6" type="ORF">EK21DRAFT_102981</name>
</gene>
<sequence>MGFEFLAPILTPTALRSVQADGRPVITLFVVIFGLSLFGALCWYINFETSKAYPKKVDPNAKKAPAPKVHGAQTRQLHHFNHLIIMASQPSPSALPLKDKVAIVTGASRGIGAGLALELAGRGAKVTLVYTSPKSGKLAEKVASDIKSLDNGSDAKIVQADLSQTDAPKKIVQATLDAFGDKVDILVNNAGVLFGKPIAETTAEDYAAIFDVNVRAPLLMTAAVVPYLRAPGRIINMSSVGARFGPPEHTLYAASKAAIEGMTRSLAHELGGEGHTVNAVAPGPTESEMLDDVPKDMVETQLKTTAVQHRVGTVDDIARIVAFLASEDAKWVSGQTISASGGFLLI</sequence>
<evidence type="ECO:0000256" key="4">
    <source>
        <dbReference type="SAM" id="Phobius"/>
    </source>
</evidence>
<dbReference type="PROSITE" id="PS00061">
    <property type="entry name" value="ADH_SHORT"/>
    <property type="match status" value="1"/>
</dbReference>
<keyword evidence="2" id="KW-0521">NADP</keyword>
<dbReference type="InterPro" id="IPR036291">
    <property type="entry name" value="NAD(P)-bd_dom_sf"/>
</dbReference>
<dbReference type="OrthoDB" id="47007at2759"/>
<dbReference type="PRINTS" id="PR00081">
    <property type="entry name" value="GDHRDH"/>
</dbReference>
<evidence type="ECO:0000256" key="1">
    <source>
        <dbReference type="ARBA" id="ARBA00006484"/>
    </source>
</evidence>
<evidence type="ECO:0000256" key="2">
    <source>
        <dbReference type="ARBA" id="ARBA00022857"/>
    </source>
</evidence>
<proteinExistence type="inferred from homology"/>
<evidence type="ECO:0000259" key="5">
    <source>
        <dbReference type="SMART" id="SM00822"/>
    </source>
</evidence>
<comment type="similarity">
    <text evidence="1">Belongs to the short-chain dehydrogenases/reductases (SDR) family.</text>
</comment>
<keyword evidence="4" id="KW-0812">Transmembrane</keyword>
<dbReference type="SUPFAM" id="SSF51735">
    <property type="entry name" value="NAD(P)-binding Rossmann-fold domains"/>
    <property type="match status" value="1"/>
</dbReference>
<dbReference type="InterPro" id="IPR002347">
    <property type="entry name" value="SDR_fam"/>
</dbReference>
<reference evidence="6" key="1">
    <citation type="journal article" date="2020" name="Stud. Mycol.">
        <title>101 Dothideomycetes genomes: a test case for predicting lifestyles and emergence of pathogens.</title>
        <authorList>
            <person name="Haridas S."/>
            <person name="Albert R."/>
            <person name="Binder M."/>
            <person name="Bloem J."/>
            <person name="Labutti K."/>
            <person name="Salamov A."/>
            <person name="Andreopoulos B."/>
            <person name="Baker S."/>
            <person name="Barry K."/>
            <person name="Bills G."/>
            <person name="Bluhm B."/>
            <person name="Cannon C."/>
            <person name="Castanera R."/>
            <person name="Culley D."/>
            <person name="Daum C."/>
            <person name="Ezra D."/>
            <person name="Gonzalez J."/>
            <person name="Henrissat B."/>
            <person name="Kuo A."/>
            <person name="Liang C."/>
            <person name="Lipzen A."/>
            <person name="Lutzoni F."/>
            <person name="Magnuson J."/>
            <person name="Mondo S."/>
            <person name="Nolan M."/>
            <person name="Ohm R."/>
            <person name="Pangilinan J."/>
            <person name="Park H.-J."/>
            <person name="Ramirez L."/>
            <person name="Alfaro M."/>
            <person name="Sun H."/>
            <person name="Tritt A."/>
            <person name="Yoshinaga Y."/>
            <person name="Zwiers L.-H."/>
            <person name="Turgeon B."/>
            <person name="Goodwin S."/>
            <person name="Spatafora J."/>
            <person name="Crous P."/>
            <person name="Grigoriev I."/>
        </authorList>
    </citation>
    <scope>NUCLEOTIDE SEQUENCE</scope>
    <source>
        <strain evidence="6">CBS 110217</strain>
    </source>
</reference>
<evidence type="ECO:0000313" key="7">
    <source>
        <dbReference type="Proteomes" id="UP000799777"/>
    </source>
</evidence>
<dbReference type="Gene3D" id="3.40.50.720">
    <property type="entry name" value="NAD(P)-binding Rossmann-like Domain"/>
    <property type="match status" value="1"/>
</dbReference>
<organism evidence="6 7">
    <name type="scientific">Setomelanomma holmii</name>
    <dbReference type="NCBI Taxonomy" id="210430"/>
    <lineage>
        <taxon>Eukaryota</taxon>
        <taxon>Fungi</taxon>
        <taxon>Dikarya</taxon>
        <taxon>Ascomycota</taxon>
        <taxon>Pezizomycotina</taxon>
        <taxon>Dothideomycetes</taxon>
        <taxon>Pleosporomycetidae</taxon>
        <taxon>Pleosporales</taxon>
        <taxon>Pleosporineae</taxon>
        <taxon>Phaeosphaeriaceae</taxon>
        <taxon>Setomelanomma</taxon>
    </lineage>
</organism>